<evidence type="ECO:0000313" key="3">
    <source>
        <dbReference type="Proteomes" id="UP001589691"/>
    </source>
</evidence>
<name>A0ABV5WT72_9LACO</name>
<dbReference type="Proteomes" id="UP001589691">
    <property type="component" value="Unassembled WGS sequence"/>
</dbReference>
<organism evidence="2 3">
    <name type="scientific">Lactiplantibacillus modestisalitolerans</name>
    <dbReference type="NCBI Taxonomy" id="1457219"/>
    <lineage>
        <taxon>Bacteria</taxon>
        <taxon>Bacillati</taxon>
        <taxon>Bacillota</taxon>
        <taxon>Bacilli</taxon>
        <taxon>Lactobacillales</taxon>
        <taxon>Lactobacillaceae</taxon>
        <taxon>Lactiplantibacillus</taxon>
    </lineage>
</organism>
<dbReference type="Pfam" id="PF01243">
    <property type="entry name" value="PNPOx_N"/>
    <property type="match status" value="1"/>
</dbReference>
<gene>
    <name evidence="2" type="ORF">ACFFLI_04425</name>
</gene>
<dbReference type="InterPro" id="IPR012349">
    <property type="entry name" value="Split_barrel_FMN-bd"/>
</dbReference>
<dbReference type="EMBL" id="JBHLZY010000009">
    <property type="protein sequence ID" value="MFB9769122.1"/>
    <property type="molecule type" value="Genomic_DNA"/>
</dbReference>
<feature type="domain" description="Pyridoxamine 5'-phosphate oxidase N-terminal" evidence="1">
    <location>
        <begin position="8"/>
        <end position="98"/>
    </location>
</feature>
<dbReference type="SUPFAM" id="SSF50475">
    <property type="entry name" value="FMN-binding split barrel"/>
    <property type="match status" value="1"/>
</dbReference>
<dbReference type="RefSeq" id="WP_137642400.1">
    <property type="nucleotide sequence ID" value="NZ_BJEA01000008.1"/>
</dbReference>
<keyword evidence="3" id="KW-1185">Reference proteome</keyword>
<evidence type="ECO:0000313" key="2">
    <source>
        <dbReference type="EMBL" id="MFB9769122.1"/>
    </source>
</evidence>
<proteinExistence type="predicted"/>
<dbReference type="InterPro" id="IPR011576">
    <property type="entry name" value="Pyridox_Oxase_N"/>
</dbReference>
<evidence type="ECO:0000259" key="1">
    <source>
        <dbReference type="Pfam" id="PF01243"/>
    </source>
</evidence>
<accession>A0ABV5WT72</accession>
<reference evidence="2 3" key="1">
    <citation type="submission" date="2024-09" db="EMBL/GenBank/DDBJ databases">
        <authorList>
            <person name="Sun Q."/>
            <person name="Mori K."/>
        </authorList>
    </citation>
    <scope>NUCLEOTIDE SEQUENCE [LARGE SCALE GENOMIC DNA]</scope>
    <source>
        <strain evidence="2 3">TBRC 4576</strain>
    </source>
</reference>
<comment type="caution">
    <text evidence="2">The sequence shown here is derived from an EMBL/GenBank/DDBJ whole genome shotgun (WGS) entry which is preliminary data.</text>
</comment>
<sequence>MQHTTRQAALNMLQRATAFTVATVDASGYPTLVVLSPLPGNRSLNHLFFYTSRQTQTVKNLAHTHRASLLYYQVADYSSLLLRGQLTLVGNDAFDHDWHDALNTFQQQLNYHDPVILRFQTHSLKIRHRVNTDHLELWSPEDS</sequence>
<dbReference type="Gene3D" id="2.30.110.10">
    <property type="entry name" value="Electron Transport, Fmn-binding Protein, Chain A"/>
    <property type="match status" value="1"/>
</dbReference>
<protein>
    <submittedName>
        <fullName evidence="2">Pyridoxamine 5'-phosphate oxidase family protein</fullName>
    </submittedName>
</protein>